<dbReference type="SUPFAM" id="SSF159894">
    <property type="entry name" value="YgaC/TfoX-N like"/>
    <property type="match status" value="1"/>
</dbReference>
<evidence type="ECO:0000259" key="1">
    <source>
        <dbReference type="Pfam" id="PF04993"/>
    </source>
</evidence>
<dbReference type="Pfam" id="PF04993">
    <property type="entry name" value="TfoX_N"/>
    <property type="match status" value="1"/>
</dbReference>
<gene>
    <name evidence="2" type="ORF">SAMN04488522_101908</name>
</gene>
<name>A0A1M4VHJ9_9SPHI</name>
<feature type="domain" description="TfoX N-terminal" evidence="1">
    <location>
        <begin position="29"/>
        <end position="118"/>
    </location>
</feature>
<sequence>MITFTTFELASNKLYYMAYDEQLANQVRELLSDREDVTEKEMFSGICFMIDQKMCICVSGNELLCRIGSEKVGVELENGNCRNMMNNGRVMKDYVYVEDTVLNSLKKLQYWVDLCLEFNPMAKSSRKKD</sequence>
<evidence type="ECO:0000313" key="2">
    <source>
        <dbReference type="EMBL" id="SHE68325.1"/>
    </source>
</evidence>
<evidence type="ECO:0000313" key="3">
    <source>
        <dbReference type="Proteomes" id="UP000184287"/>
    </source>
</evidence>
<dbReference type="STRING" id="288992.SAMN04488522_101908"/>
<reference evidence="3" key="1">
    <citation type="submission" date="2016-11" db="EMBL/GenBank/DDBJ databases">
        <authorList>
            <person name="Varghese N."/>
            <person name="Submissions S."/>
        </authorList>
    </citation>
    <scope>NUCLEOTIDE SEQUENCE [LARGE SCALE GENOMIC DNA]</scope>
    <source>
        <strain evidence="3">DSM 16990</strain>
    </source>
</reference>
<dbReference type="OrthoDB" id="214902at2"/>
<dbReference type="AlphaFoldDB" id="A0A1M4VHJ9"/>
<dbReference type="RefSeq" id="WP_084528526.1">
    <property type="nucleotide sequence ID" value="NZ_FQUQ01000001.1"/>
</dbReference>
<dbReference type="InterPro" id="IPR007076">
    <property type="entry name" value="TfoX_N"/>
</dbReference>
<dbReference type="EMBL" id="FQUQ01000001">
    <property type="protein sequence ID" value="SHE68325.1"/>
    <property type="molecule type" value="Genomic_DNA"/>
</dbReference>
<dbReference type="Proteomes" id="UP000184287">
    <property type="component" value="Unassembled WGS sequence"/>
</dbReference>
<keyword evidence="3" id="KW-1185">Reference proteome</keyword>
<protein>
    <submittedName>
        <fullName evidence="2">Transcriptional regulator of competence genes, TfoX/Sxy family</fullName>
    </submittedName>
</protein>
<accession>A0A1M4VHJ9</accession>
<proteinExistence type="predicted"/>
<dbReference type="Gene3D" id="3.30.1460.30">
    <property type="entry name" value="YgaC/TfoX-N like chaperone"/>
    <property type="match status" value="1"/>
</dbReference>
<organism evidence="2 3">
    <name type="scientific">Pedobacter caeni</name>
    <dbReference type="NCBI Taxonomy" id="288992"/>
    <lineage>
        <taxon>Bacteria</taxon>
        <taxon>Pseudomonadati</taxon>
        <taxon>Bacteroidota</taxon>
        <taxon>Sphingobacteriia</taxon>
        <taxon>Sphingobacteriales</taxon>
        <taxon>Sphingobacteriaceae</taxon>
        <taxon>Pedobacter</taxon>
    </lineage>
</organism>